<reference evidence="2" key="2">
    <citation type="submission" date="2019-07" db="EMBL/GenBank/DDBJ databases">
        <authorList>
            <person name="Yang Y."/>
            <person name="Bocs S."/>
            <person name="Baudouin L."/>
        </authorList>
    </citation>
    <scope>NUCLEOTIDE SEQUENCE</scope>
    <source>
        <tissue evidence="2">Spear leaf of Hainan Tall coconut</tissue>
    </source>
</reference>
<proteinExistence type="predicted"/>
<keyword evidence="1" id="KW-0812">Transmembrane</keyword>
<dbReference type="PANTHER" id="PTHR31656">
    <property type="entry name" value="ROOT CAP DOMAIN-CONTAINING PROTEIN"/>
    <property type="match status" value="1"/>
</dbReference>
<dbReference type="EMBL" id="CM017885">
    <property type="protein sequence ID" value="KAG1368182.1"/>
    <property type="molecule type" value="Genomic_DNA"/>
</dbReference>
<accession>A0A8K0IV13</accession>
<evidence type="ECO:0000256" key="1">
    <source>
        <dbReference type="SAM" id="Phobius"/>
    </source>
</evidence>
<keyword evidence="3" id="KW-1185">Reference proteome</keyword>
<organism evidence="2 3">
    <name type="scientific">Cocos nucifera</name>
    <name type="common">Coconut palm</name>
    <dbReference type="NCBI Taxonomy" id="13894"/>
    <lineage>
        <taxon>Eukaryota</taxon>
        <taxon>Viridiplantae</taxon>
        <taxon>Streptophyta</taxon>
        <taxon>Embryophyta</taxon>
        <taxon>Tracheophyta</taxon>
        <taxon>Spermatophyta</taxon>
        <taxon>Magnoliopsida</taxon>
        <taxon>Liliopsida</taxon>
        <taxon>Arecaceae</taxon>
        <taxon>Arecoideae</taxon>
        <taxon>Cocoseae</taxon>
        <taxon>Attaleinae</taxon>
        <taxon>Cocos</taxon>
    </lineage>
</organism>
<reference evidence="2" key="1">
    <citation type="journal article" date="2017" name="Gigascience">
        <title>The genome draft of coconut (Cocos nucifera).</title>
        <authorList>
            <person name="Xiao Y."/>
            <person name="Xu P."/>
            <person name="Fan H."/>
            <person name="Baudouin L."/>
            <person name="Xia W."/>
            <person name="Bocs S."/>
            <person name="Xu J."/>
            <person name="Li Q."/>
            <person name="Guo A."/>
            <person name="Zhou L."/>
            <person name="Li J."/>
            <person name="Wu Y."/>
            <person name="Ma Z."/>
            <person name="Armero A."/>
            <person name="Issali A.E."/>
            <person name="Liu N."/>
            <person name="Peng M."/>
            <person name="Yang Y."/>
        </authorList>
    </citation>
    <scope>NUCLEOTIDE SEQUENCE</scope>
    <source>
        <tissue evidence="2">Spear leaf of Hainan Tall coconut</tissue>
    </source>
</reference>
<dbReference type="Proteomes" id="UP000797356">
    <property type="component" value="Chromosome 14"/>
</dbReference>
<dbReference type="AlphaFoldDB" id="A0A8K0IV13"/>
<dbReference type="Pfam" id="PF06830">
    <property type="entry name" value="Root_cap"/>
    <property type="match status" value="1"/>
</dbReference>
<keyword evidence="1" id="KW-0472">Membrane</keyword>
<protein>
    <submittedName>
        <fullName evidence="2">Uncharacterized protein</fullName>
    </submittedName>
</protein>
<evidence type="ECO:0000313" key="2">
    <source>
        <dbReference type="EMBL" id="KAG1368182.1"/>
    </source>
</evidence>
<gene>
    <name evidence="2" type="ORF">COCNU_14G006500</name>
</gene>
<name>A0A8K0IV13_COCNU</name>
<keyword evidence="1" id="KW-1133">Transmembrane helix</keyword>
<dbReference type="OrthoDB" id="2012063at2759"/>
<feature type="transmembrane region" description="Helical" evidence="1">
    <location>
        <begin position="195"/>
        <end position="218"/>
    </location>
</feature>
<comment type="caution">
    <text evidence="2">The sequence shown here is derived from an EMBL/GenBank/DDBJ whole genome shotgun (WGS) entry which is preliminary data.</text>
</comment>
<evidence type="ECO:0000313" key="3">
    <source>
        <dbReference type="Proteomes" id="UP000797356"/>
    </source>
</evidence>
<sequence>MPVTSPGSKRSASSFGSHAFTVDATRAAQWDDAAGHLHTSTAMGEPWQVAEGHLSSWKSCNGKLMVKRIGSRNSVRIELGESRTKYNAMPASTHWEVQFRFFGLLPDVEGVLGRTHHLDCKNAAKSGVVMPVVGGQDEYRTSSLLITGLCYSDFYWFQTFTIVPLLFWNSTSAAVQASIRSPIRLFRTVLLHLQLYSYFICCCAGAHVAADLIANILIKQENAFFY</sequence>
<dbReference type="InterPro" id="IPR009646">
    <property type="entry name" value="Root_cap"/>
</dbReference>